<evidence type="ECO:0000256" key="1">
    <source>
        <dbReference type="ARBA" id="ARBA00004924"/>
    </source>
</evidence>
<dbReference type="Pfam" id="PF06276">
    <property type="entry name" value="FhuF"/>
    <property type="match status" value="1"/>
</dbReference>
<comment type="similarity">
    <text evidence="2">Belongs to the IucA/IucC family.</text>
</comment>
<dbReference type="InterPro" id="IPR007310">
    <property type="entry name" value="Aerobactin_biosyn_IucA/IucC_N"/>
</dbReference>
<keyword evidence="6" id="KW-1185">Reference proteome</keyword>
<evidence type="ECO:0000313" key="6">
    <source>
        <dbReference type="Proteomes" id="UP000234789"/>
    </source>
</evidence>
<dbReference type="Gene3D" id="6.10.250.3370">
    <property type="match status" value="1"/>
</dbReference>
<dbReference type="InterPro" id="IPR022770">
    <property type="entry name" value="IucA/IucC-like_C"/>
</dbReference>
<dbReference type="Gene3D" id="1.10.510.40">
    <property type="match status" value="1"/>
</dbReference>
<dbReference type="GO" id="GO:0016881">
    <property type="term" value="F:acid-amino acid ligase activity"/>
    <property type="evidence" value="ECO:0007669"/>
    <property type="project" value="UniProtKB-ARBA"/>
</dbReference>
<feature type="domain" description="Aerobactin siderophore biosynthesis IucA/IucC-like C-terminal" evidence="4">
    <location>
        <begin position="358"/>
        <end position="502"/>
    </location>
</feature>
<sequence length="535" mass="60143">MLNCYIREFGQASRFFVTPELDYSVTFPASGITLAGKLVRRSAIGEHRYKSFLHDGRPLDSAELARWIAQEMAAEAPSLDRRLQERFLQQVAGSRQTLALFMSQPESALPDGYLTSEQSLLHGHPFHPFPKSVLGFSEADVRRYSPELKASFRLCYMAVRSDKFEEEWIGGKPRIADPLQAVEQASLELGASASLYRLLPVHPWQYEHVLSLEETGEYVRERQIVPLGPCGPLCHPTSSVRTVYVPEMRCNIKLALDVQITNMKRVNTREQMRRTMDAASYLLQSGCFEQEPHTQVAYEEGIAACRMPREELTALLAVAYRPIEFDPSCTFVMSSLIETKAGDDKPLLASLIDSGQAEAWFRRYLDLSLLPIVRAAEEKGIHFEAHLQNTLLSIRDGMPRSFVIRDLEGVSVDRGLAAPGAQGPLFYETKDAWARTSYYFIVNHLGSFIHALSASTCSSEKSFWAIVRDVLERELERKGGELPFVRHLLTADTFLAKRNMASCLAGTSETPAYVPVDNLMRRIRSVADAADKQLV</sequence>
<evidence type="ECO:0000259" key="4">
    <source>
        <dbReference type="Pfam" id="PF06276"/>
    </source>
</evidence>
<protein>
    <submittedName>
        <fullName evidence="5">Siderophore staphylobactin biosynthesis protein SbnE</fullName>
    </submittedName>
</protein>
<dbReference type="EMBL" id="NFEZ01000003">
    <property type="protein sequence ID" value="PLT46568.1"/>
    <property type="molecule type" value="Genomic_DNA"/>
</dbReference>
<organism evidence="5 6">
    <name type="scientific">Paenibacillus pasadenensis</name>
    <dbReference type="NCBI Taxonomy" id="217090"/>
    <lineage>
        <taxon>Bacteria</taxon>
        <taxon>Bacillati</taxon>
        <taxon>Bacillota</taxon>
        <taxon>Bacilli</taxon>
        <taxon>Bacillales</taxon>
        <taxon>Paenibacillaceae</taxon>
        <taxon>Paenibacillus</taxon>
    </lineage>
</organism>
<evidence type="ECO:0000313" key="5">
    <source>
        <dbReference type="EMBL" id="PLT46568.1"/>
    </source>
</evidence>
<proteinExistence type="inferred from homology"/>
<gene>
    <name evidence="5" type="ORF">B8V81_0792</name>
</gene>
<accession>A0A2N5N8B1</accession>
<dbReference type="Proteomes" id="UP000234789">
    <property type="component" value="Unassembled WGS sequence"/>
</dbReference>
<evidence type="ECO:0000256" key="2">
    <source>
        <dbReference type="ARBA" id="ARBA00007832"/>
    </source>
</evidence>
<name>A0A2N5N8B1_9BACL</name>
<reference evidence="5 6" key="1">
    <citation type="submission" date="2017-05" db="EMBL/GenBank/DDBJ databases">
        <title>Functional genome analysis of Paenibacillus pasadenensis strain R16: insights on endophytic life style and antifungal activity.</title>
        <authorList>
            <person name="Passera A."/>
            <person name="Marcolungo L."/>
            <person name="Casati P."/>
            <person name="Brasca M."/>
            <person name="Quaglino F."/>
            <person name="Delledonne M."/>
        </authorList>
    </citation>
    <scope>NUCLEOTIDE SEQUENCE [LARGE SCALE GENOMIC DNA]</scope>
    <source>
        <strain evidence="5 6">R16</strain>
    </source>
</reference>
<dbReference type="PANTHER" id="PTHR34384">
    <property type="entry name" value="L-2,3-DIAMINOPROPANOATE--CITRATE LIGASE"/>
    <property type="match status" value="1"/>
</dbReference>
<comment type="caution">
    <text evidence="5">The sequence shown here is derived from an EMBL/GenBank/DDBJ whole genome shotgun (WGS) entry which is preliminary data.</text>
</comment>
<dbReference type="Pfam" id="PF04183">
    <property type="entry name" value="IucA_IucC"/>
    <property type="match status" value="1"/>
</dbReference>
<comment type="pathway">
    <text evidence="1">Siderophore biosynthesis.</text>
</comment>
<evidence type="ECO:0000259" key="3">
    <source>
        <dbReference type="Pfam" id="PF04183"/>
    </source>
</evidence>
<dbReference type="PANTHER" id="PTHR34384:SF5">
    <property type="entry name" value="L-2,3-DIAMINOPROPANOATE--CITRATE LIGASE"/>
    <property type="match status" value="1"/>
</dbReference>
<dbReference type="AlphaFoldDB" id="A0A2N5N8B1"/>
<dbReference type="GO" id="GO:0019290">
    <property type="term" value="P:siderophore biosynthetic process"/>
    <property type="evidence" value="ECO:0007669"/>
    <property type="project" value="InterPro"/>
</dbReference>
<dbReference type="InterPro" id="IPR037455">
    <property type="entry name" value="LucA/IucC-like"/>
</dbReference>
<feature type="domain" description="Aerobactin siderophore biosynthesis IucA/IucC N-terminal" evidence="3">
    <location>
        <begin position="113"/>
        <end position="321"/>
    </location>
</feature>